<comment type="caution">
    <text evidence="2">The sequence shown here is derived from an EMBL/GenBank/DDBJ whole genome shotgun (WGS) entry which is preliminary data.</text>
</comment>
<dbReference type="GO" id="GO:0005524">
    <property type="term" value="F:ATP binding"/>
    <property type="evidence" value="ECO:0007669"/>
    <property type="project" value="InterPro"/>
</dbReference>
<dbReference type="PROSITE" id="PS50011">
    <property type="entry name" value="PROTEIN_KINASE_DOM"/>
    <property type="match status" value="1"/>
</dbReference>
<feature type="domain" description="Protein kinase" evidence="1">
    <location>
        <begin position="1"/>
        <end position="301"/>
    </location>
</feature>
<dbReference type="InterPro" id="IPR011009">
    <property type="entry name" value="Kinase-like_dom_sf"/>
</dbReference>
<dbReference type="SUPFAM" id="SSF56112">
    <property type="entry name" value="Protein kinase-like (PK-like)"/>
    <property type="match status" value="1"/>
</dbReference>
<accession>A0A9P7G5N0</accession>
<reference evidence="2" key="2">
    <citation type="submission" date="2021-10" db="EMBL/GenBank/DDBJ databases">
        <title>Phylogenomics reveals ancestral predisposition of the termite-cultivated fungus Termitomyces towards a domesticated lifestyle.</title>
        <authorList>
            <person name="Auxier B."/>
            <person name="Grum-Grzhimaylo A."/>
            <person name="Cardenas M.E."/>
            <person name="Lodge J.D."/>
            <person name="Laessoe T."/>
            <person name="Pedersen O."/>
            <person name="Smith M.E."/>
            <person name="Kuyper T.W."/>
            <person name="Franco-Molano E.A."/>
            <person name="Baroni T.J."/>
            <person name="Aanen D.K."/>
        </authorList>
    </citation>
    <scope>NUCLEOTIDE SEQUENCE</scope>
    <source>
        <strain evidence="2">AP01</strain>
        <tissue evidence="2">Mycelium</tissue>
    </source>
</reference>
<dbReference type="EMBL" id="JABCKV010000365">
    <property type="protein sequence ID" value="KAG5641197.1"/>
    <property type="molecule type" value="Genomic_DNA"/>
</dbReference>
<organism evidence="2 3">
    <name type="scientific">Asterophora parasitica</name>
    <dbReference type="NCBI Taxonomy" id="117018"/>
    <lineage>
        <taxon>Eukaryota</taxon>
        <taxon>Fungi</taxon>
        <taxon>Dikarya</taxon>
        <taxon>Basidiomycota</taxon>
        <taxon>Agaricomycotina</taxon>
        <taxon>Agaricomycetes</taxon>
        <taxon>Agaricomycetidae</taxon>
        <taxon>Agaricales</taxon>
        <taxon>Tricholomatineae</taxon>
        <taxon>Lyophyllaceae</taxon>
        <taxon>Asterophora</taxon>
    </lineage>
</organism>
<gene>
    <name evidence="2" type="ORF">DXG03_005779</name>
</gene>
<proteinExistence type="predicted"/>
<keyword evidence="3" id="KW-1185">Reference proteome</keyword>
<dbReference type="InterPro" id="IPR000719">
    <property type="entry name" value="Prot_kinase_dom"/>
</dbReference>
<dbReference type="SMART" id="SM00220">
    <property type="entry name" value="S_TKc"/>
    <property type="match status" value="1"/>
</dbReference>
<protein>
    <recommendedName>
        <fullName evidence="1">Protein kinase domain-containing protein</fullName>
    </recommendedName>
</protein>
<dbReference type="OrthoDB" id="5987198at2759"/>
<evidence type="ECO:0000313" key="3">
    <source>
        <dbReference type="Proteomes" id="UP000775547"/>
    </source>
</evidence>
<sequence>MVLDAQQLQDDSLVCIKRITKVASNEVAIARYLTSSHLRKDPTNHCAPALDDFRDPEDPEVSFMVMPVLRTFKDPDFGARGEVVDFVTQILEGMLFMHSHLVAHSDLTTANIMMDARPILPKGWHFASIGFAPNGYEAIKPLARIDNPVRYYIIDFDNSVRFQPGESPIVKGLGGRDNDPPELAKTSIPFDHYKLDVFTVGNVLYKEFRKKYLGLEFLDSLIEMMKTPDWRIRPTAQDALDYWINIRDSIPVASARWPLRKPEESVGEVVVNTLTAARSGVHNLRYLFEEVSTPVPVTHSN</sequence>
<name>A0A9P7G5N0_9AGAR</name>
<dbReference type="Proteomes" id="UP000775547">
    <property type="component" value="Unassembled WGS sequence"/>
</dbReference>
<dbReference type="GO" id="GO:0004672">
    <property type="term" value="F:protein kinase activity"/>
    <property type="evidence" value="ECO:0007669"/>
    <property type="project" value="InterPro"/>
</dbReference>
<evidence type="ECO:0000313" key="2">
    <source>
        <dbReference type="EMBL" id="KAG5641197.1"/>
    </source>
</evidence>
<dbReference type="AlphaFoldDB" id="A0A9P7G5N0"/>
<dbReference type="Gene3D" id="1.10.510.10">
    <property type="entry name" value="Transferase(Phosphotransferase) domain 1"/>
    <property type="match status" value="1"/>
</dbReference>
<reference evidence="2" key="1">
    <citation type="submission" date="2020-07" db="EMBL/GenBank/DDBJ databases">
        <authorList>
            <person name="Nieuwenhuis M."/>
            <person name="Van De Peppel L.J.J."/>
        </authorList>
    </citation>
    <scope>NUCLEOTIDE SEQUENCE</scope>
    <source>
        <strain evidence="2">AP01</strain>
        <tissue evidence="2">Mycelium</tissue>
    </source>
</reference>
<evidence type="ECO:0000259" key="1">
    <source>
        <dbReference type="PROSITE" id="PS50011"/>
    </source>
</evidence>